<dbReference type="EMBL" id="FMZZ01000003">
    <property type="protein sequence ID" value="SDC67440.1"/>
    <property type="molecule type" value="Genomic_DNA"/>
</dbReference>
<dbReference type="Proteomes" id="UP000199501">
    <property type="component" value="Unassembled WGS sequence"/>
</dbReference>
<keyword evidence="1" id="KW-0812">Transmembrane</keyword>
<dbReference type="InterPro" id="IPR047958">
    <property type="entry name" value="B-4DMT-like"/>
</dbReference>
<sequence length="142" mass="14049">MRTWLLRGAVLAVVHAAVAVVVAALKASDPTGRTTIEGLALGVLVGVAAVWAAVDGWLGVPDRGRAWVLAALVAGWGAAVLGVVGQAALVDQTGVSALGQALTGGAAFTALLVLVPAGLGLVVGPRLDGNRGADDKDETADR</sequence>
<keyword evidence="1" id="KW-1133">Transmembrane helix</keyword>
<keyword evidence="3" id="KW-1185">Reference proteome</keyword>
<dbReference type="AlphaFoldDB" id="A0A1G6NHM6"/>
<dbReference type="RefSeq" id="WP_091449623.1">
    <property type="nucleotide sequence ID" value="NZ_FMZZ01000003.1"/>
</dbReference>
<dbReference type="STRING" id="1271860.SAMN05216174_103375"/>
<evidence type="ECO:0000256" key="1">
    <source>
        <dbReference type="SAM" id="Phobius"/>
    </source>
</evidence>
<proteinExistence type="predicted"/>
<accession>A0A1G6NHM6</accession>
<feature type="transmembrane region" description="Helical" evidence="1">
    <location>
        <begin position="39"/>
        <end position="60"/>
    </location>
</feature>
<reference evidence="3" key="1">
    <citation type="submission" date="2016-10" db="EMBL/GenBank/DDBJ databases">
        <authorList>
            <person name="Varghese N."/>
            <person name="Submissions S."/>
        </authorList>
    </citation>
    <scope>NUCLEOTIDE SEQUENCE [LARGE SCALE GENOMIC DNA]</scope>
    <source>
        <strain evidence="3">IBRC-M 10403</strain>
    </source>
</reference>
<feature type="transmembrane region" description="Helical" evidence="1">
    <location>
        <begin position="101"/>
        <end position="123"/>
    </location>
</feature>
<dbReference type="NCBIfam" id="NF037996">
    <property type="entry name" value="B-4DMT"/>
    <property type="match status" value="1"/>
</dbReference>
<organism evidence="2 3">
    <name type="scientific">Actinokineospora iranica</name>
    <dbReference type="NCBI Taxonomy" id="1271860"/>
    <lineage>
        <taxon>Bacteria</taxon>
        <taxon>Bacillati</taxon>
        <taxon>Actinomycetota</taxon>
        <taxon>Actinomycetes</taxon>
        <taxon>Pseudonocardiales</taxon>
        <taxon>Pseudonocardiaceae</taxon>
        <taxon>Actinokineospora</taxon>
    </lineage>
</organism>
<gene>
    <name evidence="2" type="ORF">SAMN05216174_103375</name>
</gene>
<evidence type="ECO:0000313" key="2">
    <source>
        <dbReference type="EMBL" id="SDC67440.1"/>
    </source>
</evidence>
<name>A0A1G6NHM6_9PSEU</name>
<protein>
    <submittedName>
        <fullName evidence="2">Uncharacterized protein</fullName>
    </submittedName>
</protein>
<evidence type="ECO:0000313" key="3">
    <source>
        <dbReference type="Proteomes" id="UP000199501"/>
    </source>
</evidence>
<feature type="transmembrane region" description="Helical" evidence="1">
    <location>
        <begin position="67"/>
        <end position="89"/>
    </location>
</feature>
<keyword evidence="1" id="KW-0472">Membrane</keyword>